<sequence>MLARSGGLEDAPAGVDERVRYRRAVGGVDHHPAAVAIGQAPRQRYRDRRGPAADGDDGAVVAERIGVPRCGRNHFQGWHVAQSSSKDWEFERS</sequence>
<dbReference type="EMBL" id="BOPO01000082">
    <property type="protein sequence ID" value="GIL28975.1"/>
    <property type="molecule type" value="Genomic_DNA"/>
</dbReference>
<name>A0A8J4EM92_9ACTN</name>
<dbReference type="Proteomes" id="UP000614996">
    <property type="component" value="Unassembled WGS sequence"/>
</dbReference>
<accession>A0A8J4EM92</accession>
<evidence type="ECO:0000256" key="1">
    <source>
        <dbReference type="SAM" id="MobiDB-lite"/>
    </source>
</evidence>
<organism evidence="2 3">
    <name type="scientific">Actinocatenispora comari</name>
    <dbReference type="NCBI Taxonomy" id="2807577"/>
    <lineage>
        <taxon>Bacteria</taxon>
        <taxon>Bacillati</taxon>
        <taxon>Actinomycetota</taxon>
        <taxon>Actinomycetes</taxon>
        <taxon>Micromonosporales</taxon>
        <taxon>Micromonosporaceae</taxon>
        <taxon>Actinocatenispora</taxon>
    </lineage>
</organism>
<keyword evidence="3" id="KW-1185">Reference proteome</keyword>
<reference evidence="3" key="1">
    <citation type="journal article" date="2021" name="Int. J. Syst. Evol. Microbiol.">
        <title>Actinocatenispora comari sp. nov., an endophytic actinomycete isolated from aerial parts of Comarum salesowianum.</title>
        <authorList>
            <person name="Oyunbileg N."/>
            <person name="Iizaka Y."/>
            <person name="Hamada M."/>
            <person name="Davaapurev B.O."/>
            <person name="Fukumoto A."/>
            <person name="Tsetseg B."/>
            <person name="Kato F."/>
            <person name="Tamura T."/>
            <person name="Batkhuu J."/>
            <person name="Anzai Y."/>
        </authorList>
    </citation>
    <scope>NUCLEOTIDE SEQUENCE [LARGE SCALE GENOMIC DNA]</scope>
    <source>
        <strain evidence="3">NUM-2625</strain>
    </source>
</reference>
<comment type="caution">
    <text evidence="2">The sequence shown here is derived from an EMBL/GenBank/DDBJ whole genome shotgun (WGS) entry which is preliminary data.</text>
</comment>
<evidence type="ECO:0000313" key="3">
    <source>
        <dbReference type="Proteomes" id="UP000614996"/>
    </source>
</evidence>
<proteinExistence type="predicted"/>
<protein>
    <submittedName>
        <fullName evidence="2">Uncharacterized protein</fullName>
    </submittedName>
</protein>
<feature type="region of interest" description="Disordered" evidence="1">
    <location>
        <begin position="32"/>
        <end position="58"/>
    </location>
</feature>
<evidence type="ECO:0000313" key="2">
    <source>
        <dbReference type="EMBL" id="GIL28975.1"/>
    </source>
</evidence>
<dbReference type="AlphaFoldDB" id="A0A8J4EM92"/>
<gene>
    <name evidence="2" type="ORF">NUM_42290</name>
</gene>